<evidence type="ECO:0000256" key="5">
    <source>
        <dbReference type="ARBA" id="ARBA00022989"/>
    </source>
</evidence>
<feature type="region of interest" description="Disordered" evidence="9">
    <location>
        <begin position="821"/>
        <end position="869"/>
    </location>
</feature>
<keyword evidence="2" id="KW-1003">Cell membrane</keyword>
<evidence type="ECO:0000259" key="12">
    <source>
        <dbReference type="PROSITE" id="PS51034"/>
    </source>
</evidence>
<evidence type="ECO:0000256" key="6">
    <source>
        <dbReference type="ARBA" id="ARBA00023136"/>
    </source>
</evidence>
<evidence type="ECO:0000313" key="14">
    <source>
        <dbReference type="Proteomes" id="UP000318571"/>
    </source>
</evidence>
<feature type="compositionally biased region" description="Polar residues" evidence="9">
    <location>
        <begin position="821"/>
        <end position="839"/>
    </location>
</feature>
<keyword evidence="4 11" id="KW-0732">Signal</keyword>
<keyword evidence="6 10" id="KW-0472">Membrane</keyword>
<keyword evidence="14" id="KW-1185">Reference proteome</keyword>
<feature type="signal peptide" evidence="11">
    <location>
        <begin position="1"/>
        <end position="32"/>
    </location>
</feature>
<evidence type="ECO:0000256" key="4">
    <source>
        <dbReference type="ARBA" id="ARBA00022729"/>
    </source>
</evidence>
<proteinExistence type="predicted"/>
<dbReference type="Proteomes" id="UP000318571">
    <property type="component" value="Chromosome 10"/>
</dbReference>
<evidence type="ECO:0000256" key="10">
    <source>
        <dbReference type="SAM" id="Phobius"/>
    </source>
</evidence>
<dbReference type="Gene3D" id="2.60.40.3210">
    <property type="entry name" value="Zona pellucida, ZP-N domain"/>
    <property type="match status" value="1"/>
</dbReference>
<evidence type="ECO:0000256" key="9">
    <source>
        <dbReference type="SAM" id="MobiDB-lite"/>
    </source>
</evidence>
<keyword evidence="7" id="KW-1015">Disulfide bond</keyword>
<protein>
    <recommendedName>
        <fullName evidence="12">ZP domain-containing protein</fullName>
    </recommendedName>
</protein>
<feature type="region of interest" description="Disordered" evidence="9">
    <location>
        <begin position="362"/>
        <end position="391"/>
    </location>
</feature>
<dbReference type="SMART" id="SM00241">
    <property type="entry name" value="ZP"/>
    <property type="match status" value="1"/>
</dbReference>
<accession>A0A553NBQ4</accession>
<sequence length="869" mass="95609">MGGLVLVRGTPTLRLMSIWLLLGAGLYSSGRAQDAPVEFCSAEAVLETKYVMPFYQAERAIAAHCVSAELSAQGHGVHVVRVAQTGRIVILTLEENERSARGVVLVLDSPTPVKWRLDFVSPVNRRAAGYSRTVILSAGSRVVSSNFPLETREMVDEDLDPSMRDPEFIEAIRSRFEALSSFVRLAQVNRISLVTHPAHPPDICQPQAGPSPAVHGQWISASKMRGCFHAELAGAMDSDVYIIDLESSGGPPSAALHIVPESEGTMTRNMTLVLRSGEPLVWLVEALAFRGRLTIITHLGSSVYNKSRLSFEQVEVKTKSLPAAMDDLWRSVISDTGISPMSYVKVARSDVITMKIPKKGSLSSFQPSNKANQEEEFKRARDSHPESENDLAQKTVLLKGSIVESAMVNEAEQSYIQHVVEEIRSGMTKQCSEVQTVLAIERDKADPHNVLQMSLNDPKCLAEKNETHWLIKTKSTSCGSLNVFSGSNPMFRNNVVLQFASQSRLFKKKVSIPFSCRIKPGINGHGQGVVERVGSSADTGRFSGSSDSDETTMEEMYSMIIERKARNGFELLVDHRDQMADVALGDELRVMTSFDTKSPLMLDIERCWISGNAQVDLTSVLKEQVLIWEGCPAESSVNVTMGSTHARQNPWFSFQVDESIMGFGEFYLFCLIGLCSPDPLFKTGNLGSCRDPSDQCSSRQRHESPVAQQLSRRGPLRMFPYLKDASFPQDLAGHDQDYLLEVISVQNQTQLKDSSSGLRSAQVLMVGVPTEIAVAIALASFVIGAALTGLLCCVHHRNYASKIMRIRRNETALKGNELQSMMDSSFPQPQTAGSANSTRNLDETEGHAPESVAFIPRDPTNHDRSKVRS</sequence>
<dbReference type="InterPro" id="IPR058899">
    <property type="entry name" value="TGFBR3/Endoglin-like_N"/>
</dbReference>
<dbReference type="EMBL" id="VCGU01000458">
    <property type="protein sequence ID" value="TRY62871.1"/>
    <property type="molecule type" value="Genomic_DNA"/>
</dbReference>
<gene>
    <name evidence="13" type="ORF">TCAL_02037</name>
</gene>
<evidence type="ECO:0000256" key="3">
    <source>
        <dbReference type="ARBA" id="ARBA00022692"/>
    </source>
</evidence>
<evidence type="ECO:0000313" key="13">
    <source>
        <dbReference type="EMBL" id="TRY62871.1"/>
    </source>
</evidence>
<comment type="subcellular location">
    <subcellularLocation>
        <location evidence="1">Cell membrane</location>
        <topology evidence="1">Single-pass type I membrane protein</topology>
    </subcellularLocation>
</comment>
<dbReference type="PANTHER" id="PTHR14002:SF45">
    <property type="entry name" value="ZP DOMAIN-CONTAINING PROTEIN"/>
    <property type="match status" value="1"/>
</dbReference>
<organism evidence="13 14">
    <name type="scientific">Tigriopus californicus</name>
    <name type="common">Marine copepod</name>
    <dbReference type="NCBI Taxonomy" id="6832"/>
    <lineage>
        <taxon>Eukaryota</taxon>
        <taxon>Metazoa</taxon>
        <taxon>Ecdysozoa</taxon>
        <taxon>Arthropoda</taxon>
        <taxon>Crustacea</taxon>
        <taxon>Multicrustacea</taxon>
        <taxon>Hexanauplia</taxon>
        <taxon>Copepoda</taxon>
        <taxon>Harpacticoida</taxon>
        <taxon>Harpacticidae</taxon>
        <taxon>Tigriopus</taxon>
    </lineage>
</organism>
<evidence type="ECO:0000256" key="7">
    <source>
        <dbReference type="ARBA" id="ARBA00023157"/>
    </source>
</evidence>
<dbReference type="PANTHER" id="PTHR14002">
    <property type="entry name" value="ENDOGLIN/TGF-BETA RECEPTOR TYPE III"/>
    <property type="match status" value="1"/>
</dbReference>
<keyword evidence="5 10" id="KW-1133">Transmembrane helix</keyword>
<dbReference type="Pfam" id="PF26060">
    <property type="entry name" value="TGFBR3_N"/>
    <property type="match status" value="1"/>
</dbReference>
<dbReference type="InterPro" id="IPR042235">
    <property type="entry name" value="ZP-C_dom"/>
</dbReference>
<evidence type="ECO:0000256" key="1">
    <source>
        <dbReference type="ARBA" id="ARBA00004251"/>
    </source>
</evidence>
<keyword evidence="3 10" id="KW-0812">Transmembrane</keyword>
<feature type="compositionally biased region" description="Basic and acidic residues" evidence="9">
    <location>
        <begin position="859"/>
        <end position="869"/>
    </location>
</feature>
<feature type="chain" id="PRO_5021704246" description="ZP domain-containing protein" evidence="11">
    <location>
        <begin position="33"/>
        <end position="869"/>
    </location>
</feature>
<evidence type="ECO:0000256" key="2">
    <source>
        <dbReference type="ARBA" id="ARBA00022475"/>
    </source>
</evidence>
<dbReference type="AlphaFoldDB" id="A0A553NBQ4"/>
<dbReference type="STRING" id="6832.A0A553NBQ4"/>
<dbReference type="Gene3D" id="2.60.40.4100">
    <property type="entry name" value="Zona pellucida, ZP-C domain"/>
    <property type="match status" value="1"/>
</dbReference>
<feature type="compositionally biased region" description="Polar residues" evidence="9">
    <location>
        <begin position="362"/>
        <end position="371"/>
    </location>
</feature>
<dbReference type="OrthoDB" id="6420824at2759"/>
<reference evidence="13 14" key="1">
    <citation type="journal article" date="2018" name="Nat. Ecol. Evol.">
        <title>Genomic signatures of mitonuclear coevolution across populations of Tigriopus californicus.</title>
        <authorList>
            <person name="Barreto F.S."/>
            <person name="Watson E.T."/>
            <person name="Lima T.G."/>
            <person name="Willett C.S."/>
            <person name="Edmands S."/>
            <person name="Li W."/>
            <person name="Burton R.S."/>
        </authorList>
    </citation>
    <scope>NUCLEOTIDE SEQUENCE [LARGE SCALE GENOMIC DNA]</scope>
    <source>
        <strain evidence="13 14">San Diego</strain>
    </source>
</reference>
<comment type="caution">
    <text evidence="13">The sequence shown here is derived from an EMBL/GenBank/DDBJ whole genome shotgun (WGS) entry which is preliminary data.</text>
</comment>
<feature type="compositionally biased region" description="Basic and acidic residues" evidence="9">
    <location>
        <begin position="372"/>
        <end position="387"/>
    </location>
</feature>
<evidence type="ECO:0000256" key="11">
    <source>
        <dbReference type="SAM" id="SignalP"/>
    </source>
</evidence>
<keyword evidence="8" id="KW-0325">Glycoprotein</keyword>
<name>A0A553NBQ4_TIGCA</name>
<dbReference type="PROSITE" id="PS51034">
    <property type="entry name" value="ZP_2"/>
    <property type="match status" value="1"/>
</dbReference>
<dbReference type="OMA" id="WYIHART"/>
<dbReference type="InterPro" id="IPR001507">
    <property type="entry name" value="ZP_dom"/>
</dbReference>
<evidence type="ECO:0000256" key="8">
    <source>
        <dbReference type="ARBA" id="ARBA00023180"/>
    </source>
</evidence>
<feature type="transmembrane region" description="Helical" evidence="10">
    <location>
        <begin position="772"/>
        <end position="794"/>
    </location>
</feature>
<feature type="domain" description="ZP" evidence="12">
    <location>
        <begin position="430"/>
        <end position="696"/>
    </location>
</feature>